<keyword evidence="3" id="KW-0472">Membrane</keyword>
<evidence type="ECO:0000259" key="4">
    <source>
        <dbReference type="PROSITE" id="PS50871"/>
    </source>
</evidence>
<protein>
    <recommendedName>
        <fullName evidence="4">C1q domain-containing protein</fullName>
    </recommendedName>
</protein>
<feature type="domain" description="C1q" evidence="4">
    <location>
        <begin position="1"/>
        <end position="121"/>
    </location>
</feature>
<dbReference type="InterPro" id="IPR008983">
    <property type="entry name" value="Tumour_necrosis_fac-like_dom"/>
</dbReference>
<dbReference type="EnsemblMetazoa" id="G29091.1">
    <property type="protein sequence ID" value="G29091.1:cds"/>
    <property type="gene ID" value="G29091"/>
</dbReference>
<dbReference type="Proteomes" id="UP000005408">
    <property type="component" value="Unassembled WGS sequence"/>
</dbReference>
<dbReference type="SMART" id="SM00110">
    <property type="entry name" value="C1Q"/>
    <property type="match status" value="1"/>
</dbReference>
<comment type="subcellular location">
    <subcellularLocation>
        <location evidence="1">Secreted</location>
    </subcellularLocation>
</comment>
<organism evidence="5 6">
    <name type="scientific">Magallana gigas</name>
    <name type="common">Pacific oyster</name>
    <name type="synonym">Crassostrea gigas</name>
    <dbReference type="NCBI Taxonomy" id="29159"/>
    <lineage>
        <taxon>Eukaryota</taxon>
        <taxon>Metazoa</taxon>
        <taxon>Spiralia</taxon>
        <taxon>Lophotrochozoa</taxon>
        <taxon>Mollusca</taxon>
        <taxon>Bivalvia</taxon>
        <taxon>Autobranchia</taxon>
        <taxon>Pteriomorphia</taxon>
        <taxon>Ostreida</taxon>
        <taxon>Ostreoidea</taxon>
        <taxon>Ostreidae</taxon>
        <taxon>Magallana</taxon>
    </lineage>
</organism>
<dbReference type="InterPro" id="IPR050392">
    <property type="entry name" value="Collagen/C1q_domain"/>
</dbReference>
<dbReference type="PRINTS" id="PR00007">
    <property type="entry name" value="COMPLEMNTC1Q"/>
</dbReference>
<keyword evidence="3" id="KW-1133">Transmembrane helix</keyword>
<dbReference type="InterPro" id="IPR001073">
    <property type="entry name" value="C1q_dom"/>
</dbReference>
<accession>A0A8W8LPQ4</accession>
<keyword evidence="2" id="KW-0964">Secreted</keyword>
<evidence type="ECO:0000256" key="3">
    <source>
        <dbReference type="SAM" id="Phobius"/>
    </source>
</evidence>
<evidence type="ECO:0000256" key="2">
    <source>
        <dbReference type="ARBA" id="ARBA00022525"/>
    </source>
</evidence>
<feature type="domain" description="C1q" evidence="4">
    <location>
        <begin position="135"/>
        <end position="267"/>
    </location>
</feature>
<sequence length="267" mass="30094">MNQNEIVIFDKVSLNDGNAYNVTSGIFIAPVDGIYSFSWTVLTKGGKYFITDIMLNGRPIPFNYTDGRGQVGYSMSSSHFNIKMKKDDKVWLKAGGIHGQICYLLMIFAFHVARTSHETPQQVVTRYNNYKAIYPKIDIIAFQSTLTKHLQNLKAKETVVFDKVLLNEGNAYDKTSGVFTAPSDGIYSFTWTILTKHGKYFVSEIVQNGQKVAYNNSDGRGHDGWPMSTSHANIKMKKGDEVWIRTKDTSGYYAHGDDWCCFSGVKL</sequence>
<dbReference type="Pfam" id="PF00386">
    <property type="entry name" value="C1q"/>
    <property type="match status" value="2"/>
</dbReference>
<keyword evidence="6" id="KW-1185">Reference proteome</keyword>
<proteinExistence type="predicted"/>
<evidence type="ECO:0000256" key="1">
    <source>
        <dbReference type="ARBA" id="ARBA00004613"/>
    </source>
</evidence>
<name>A0A8W8LPQ4_MAGGI</name>
<dbReference type="PANTHER" id="PTHR15427:SF50">
    <property type="entry name" value="COMPLEMENT C1Q TUMOR NECROSIS FACTOR-RELATED PROTEIN 2-LIKE"/>
    <property type="match status" value="1"/>
</dbReference>
<dbReference type="PANTHER" id="PTHR15427">
    <property type="entry name" value="EMILIN ELASTIN MICROFIBRIL INTERFACE-LOCATED PROTEIN ELASTIN MICROFIBRIL INTERFACER"/>
    <property type="match status" value="1"/>
</dbReference>
<dbReference type="Gene3D" id="2.60.120.40">
    <property type="match status" value="2"/>
</dbReference>
<evidence type="ECO:0000313" key="5">
    <source>
        <dbReference type="EnsemblMetazoa" id="G29091.1:cds"/>
    </source>
</evidence>
<dbReference type="AlphaFoldDB" id="A0A8W8LPQ4"/>
<keyword evidence="3" id="KW-0812">Transmembrane</keyword>
<reference evidence="5" key="1">
    <citation type="submission" date="2022-08" db="UniProtKB">
        <authorList>
            <consortium name="EnsemblMetazoa"/>
        </authorList>
    </citation>
    <scope>IDENTIFICATION</scope>
    <source>
        <strain evidence="5">05x7-T-G4-1.051#20</strain>
    </source>
</reference>
<feature type="transmembrane region" description="Helical" evidence="3">
    <location>
        <begin position="90"/>
        <end position="113"/>
    </location>
</feature>
<dbReference type="PROSITE" id="PS50871">
    <property type="entry name" value="C1Q"/>
    <property type="match status" value="2"/>
</dbReference>
<dbReference type="GO" id="GO:0005576">
    <property type="term" value="C:extracellular region"/>
    <property type="evidence" value="ECO:0007669"/>
    <property type="project" value="UniProtKB-SubCell"/>
</dbReference>
<dbReference type="SUPFAM" id="SSF49842">
    <property type="entry name" value="TNF-like"/>
    <property type="match status" value="2"/>
</dbReference>
<evidence type="ECO:0000313" key="6">
    <source>
        <dbReference type="Proteomes" id="UP000005408"/>
    </source>
</evidence>